<protein>
    <recommendedName>
        <fullName evidence="3">Glycosyl transferase family 1 domain-containing protein</fullName>
    </recommendedName>
</protein>
<dbReference type="RefSeq" id="WP_189503412.1">
    <property type="nucleotide sequence ID" value="NZ_BMZQ01000002.1"/>
</dbReference>
<dbReference type="InterPro" id="IPR001296">
    <property type="entry name" value="Glyco_trans_1"/>
</dbReference>
<evidence type="ECO:0000259" key="3">
    <source>
        <dbReference type="Pfam" id="PF00534"/>
    </source>
</evidence>
<reference evidence="4" key="2">
    <citation type="submission" date="2020-09" db="EMBL/GenBank/DDBJ databases">
        <authorList>
            <person name="Sun Q."/>
            <person name="Kim S."/>
        </authorList>
    </citation>
    <scope>NUCLEOTIDE SEQUENCE</scope>
    <source>
        <strain evidence="4">KCTC 42249</strain>
    </source>
</reference>
<dbReference type="PANTHER" id="PTHR12526">
    <property type="entry name" value="GLYCOSYLTRANSFERASE"/>
    <property type="match status" value="1"/>
</dbReference>
<evidence type="ECO:0000256" key="2">
    <source>
        <dbReference type="ARBA" id="ARBA00022679"/>
    </source>
</evidence>
<accession>A0A8J3DRD8</accession>
<dbReference type="CDD" id="cd03801">
    <property type="entry name" value="GT4_PimA-like"/>
    <property type="match status" value="1"/>
</dbReference>
<dbReference type="Pfam" id="PF00534">
    <property type="entry name" value="Glycos_transf_1"/>
    <property type="match status" value="1"/>
</dbReference>
<dbReference type="PANTHER" id="PTHR12526:SF510">
    <property type="entry name" value="D-INOSITOL 3-PHOSPHATE GLYCOSYLTRANSFERASE"/>
    <property type="match status" value="1"/>
</dbReference>
<reference evidence="4" key="1">
    <citation type="journal article" date="2014" name="Int. J. Syst. Evol. Microbiol.">
        <title>Complete genome sequence of Corynebacterium casei LMG S-19264T (=DSM 44701T), isolated from a smear-ripened cheese.</title>
        <authorList>
            <consortium name="US DOE Joint Genome Institute (JGI-PGF)"/>
            <person name="Walter F."/>
            <person name="Albersmeier A."/>
            <person name="Kalinowski J."/>
            <person name="Ruckert C."/>
        </authorList>
    </citation>
    <scope>NUCLEOTIDE SEQUENCE</scope>
    <source>
        <strain evidence="4">KCTC 42249</strain>
    </source>
</reference>
<proteinExistence type="predicted"/>
<evidence type="ECO:0000313" key="5">
    <source>
        <dbReference type="Proteomes" id="UP000630142"/>
    </source>
</evidence>
<sequence length="345" mass="36920">MARIVLGTATLAPGGGIAQVSRVSAQILRDAGHEVTIIRYLDHDAGDGEIAAGGSKLRFVAATNRAAMQADLCLYDSAGLARAHPRWLKRPSVIWMHGTEVWEAMKPPALQALRRASRAIVVSQNTLSRHEALYGPLPQACICPLATETDEPAPPIARETNSPSVLIVGRIDAAENYKGHDALIAAWPTVIAAVPNARLVVAGGGSGVPALRSLAAASPAAGSIDIRGFVADADLAALWRDAAVFAMPSRGEGFGLVYIEAMRQGLPVIASIHDGAKEVNVDGETGFNVDLDRPGELAQRLITLLSDAALRQRMGEAGRQRWHDHYRLSRWRSRFLPLIEDLLQP</sequence>
<organism evidence="4 5">
    <name type="scientific">Tianweitania populi</name>
    <dbReference type="NCBI Taxonomy" id="1607949"/>
    <lineage>
        <taxon>Bacteria</taxon>
        <taxon>Pseudomonadati</taxon>
        <taxon>Pseudomonadota</taxon>
        <taxon>Alphaproteobacteria</taxon>
        <taxon>Hyphomicrobiales</taxon>
        <taxon>Phyllobacteriaceae</taxon>
        <taxon>Tianweitania</taxon>
    </lineage>
</organism>
<evidence type="ECO:0000313" key="4">
    <source>
        <dbReference type="EMBL" id="GHD14259.1"/>
    </source>
</evidence>
<comment type="caution">
    <text evidence="4">The sequence shown here is derived from an EMBL/GenBank/DDBJ whole genome shotgun (WGS) entry which is preliminary data.</text>
</comment>
<keyword evidence="2" id="KW-0808">Transferase</keyword>
<gene>
    <name evidence="4" type="ORF">GCM10016234_19660</name>
</gene>
<name>A0A8J3DRD8_9HYPH</name>
<keyword evidence="5" id="KW-1185">Reference proteome</keyword>
<dbReference type="SUPFAM" id="SSF53756">
    <property type="entry name" value="UDP-Glycosyltransferase/glycogen phosphorylase"/>
    <property type="match status" value="1"/>
</dbReference>
<dbReference type="Proteomes" id="UP000630142">
    <property type="component" value="Unassembled WGS sequence"/>
</dbReference>
<dbReference type="EMBL" id="BMZQ01000002">
    <property type="protein sequence ID" value="GHD14259.1"/>
    <property type="molecule type" value="Genomic_DNA"/>
</dbReference>
<dbReference type="AlphaFoldDB" id="A0A8J3DRD8"/>
<dbReference type="Gene3D" id="3.40.50.2000">
    <property type="entry name" value="Glycogen Phosphorylase B"/>
    <property type="match status" value="2"/>
</dbReference>
<feature type="domain" description="Glycosyl transferase family 1" evidence="3">
    <location>
        <begin position="158"/>
        <end position="321"/>
    </location>
</feature>
<dbReference type="GO" id="GO:0016757">
    <property type="term" value="F:glycosyltransferase activity"/>
    <property type="evidence" value="ECO:0007669"/>
    <property type="project" value="UniProtKB-KW"/>
</dbReference>
<evidence type="ECO:0000256" key="1">
    <source>
        <dbReference type="ARBA" id="ARBA00022676"/>
    </source>
</evidence>
<keyword evidence="1" id="KW-0328">Glycosyltransferase</keyword>